<proteinExistence type="predicted"/>
<organism evidence="3 4">
    <name type="scientific">Theileria orientalis</name>
    <dbReference type="NCBI Taxonomy" id="68886"/>
    <lineage>
        <taxon>Eukaryota</taxon>
        <taxon>Sar</taxon>
        <taxon>Alveolata</taxon>
        <taxon>Apicomplexa</taxon>
        <taxon>Aconoidasida</taxon>
        <taxon>Piroplasmida</taxon>
        <taxon>Theileriidae</taxon>
        <taxon>Theileria</taxon>
    </lineage>
</organism>
<keyword evidence="2" id="KW-1133">Transmembrane helix</keyword>
<evidence type="ECO:0000256" key="1">
    <source>
        <dbReference type="SAM" id="MobiDB-lite"/>
    </source>
</evidence>
<keyword evidence="2" id="KW-0812">Transmembrane</keyword>
<protein>
    <submittedName>
        <fullName evidence="3">Uncharacterized protein</fullName>
    </submittedName>
</protein>
<accession>A0A976MD38</accession>
<dbReference type="Proteomes" id="UP000244811">
    <property type="component" value="Chromosome 4"/>
</dbReference>
<gene>
    <name evidence="3" type="ORF">MACK_002517</name>
</gene>
<evidence type="ECO:0000313" key="3">
    <source>
        <dbReference type="EMBL" id="UKK02424.2"/>
    </source>
</evidence>
<feature type="compositionally biased region" description="Acidic residues" evidence="1">
    <location>
        <begin position="283"/>
        <end position="307"/>
    </location>
</feature>
<dbReference type="AlphaFoldDB" id="A0A976MD38"/>
<evidence type="ECO:0000313" key="4">
    <source>
        <dbReference type="Proteomes" id="UP000244811"/>
    </source>
</evidence>
<evidence type="ECO:0000256" key="2">
    <source>
        <dbReference type="SAM" id="Phobius"/>
    </source>
</evidence>
<sequence length="703" mass="82236">MDNNVTYELEQTSQYGCVSVLREKDNPEKGFMKCTHTPSDGNTNLKSCVKYKNTNIMVSGTSTPIASVQNQIYDSIVVFFCENAKLNKNKVNQEDCLPLLVELNKKGAKGPEYYVHEYAPVNSKGSKWVKLIDWLKDVLPQLGLGTSYNQYGFYKLKGLLEAVNVPIKNGRKDLTETLSDIKGNQLKNLLQQNFGDSEDKRTLFNFVLFRIRFELSVSVIIFLEKNRNEKYNLFKIKKLINPKDESTIMNETTIVSFGHKEINHHKAKRHVEEENENKKNEKSDEEEDEEEEEDDEEEDDEEGDEDLQEMPFKYYTHHITINEKNKRNTEIENQIEICLFICNIKIETYDKTGTEIEWLYYEKSCSEVKVFFYEDDPRPLLVMCGNKAYRPKNLSCYYTKWVCVKIKEVKGVIDRNDTELMDTLCEIVYYLNPVKLEINSHKYHTGAKYIVQEFYRNKKSTSIEVDIFGEDMSCYKEYTHQAGTPIHALGEISHNGHKLFKSYEEYKKSVLSEKGHRFPDNVTVYYYMYDKQHRYPLMIELHHVYLFDENGYKEGTEDFYRLAKVSVDNMEWVKIKNDSGEGGQHQSDKIFLDEVRRLTKENQEYIKGLEDYEEPDYPDESPKYTELRNAVQKKLKEIRENLGISYEKKRKNLILETANNCREETNVSAIVGAVLPLGLLGIGAGVAYFKYSSNITHFYRKLF</sequence>
<feature type="region of interest" description="Disordered" evidence="1">
    <location>
        <begin position="264"/>
        <end position="307"/>
    </location>
</feature>
<feature type="transmembrane region" description="Helical" evidence="2">
    <location>
        <begin position="669"/>
        <end position="691"/>
    </location>
</feature>
<keyword evidence="2" id="KW-0472">Membrane</keyword>
<reference evidence="3" key="1">
    <citation type="submission" date="2022-07" db="EMBL/GenBank/DDBJ databases">
        <title>Evaluation of T. orientalis genome assembly methods using nanopore sequencing and analysis of variation between genomes.</title>
        <authorList>
            <person name="Yam J."/>
            <person name="Micallef M.L."/>
            <person name="Liu M."/>
            <person name="Djordjevic S.P."/>
            <person name="Bogema D.R."/>
            <person name="Jenkins C."/>
        </authorList>
    </citation>
    <scope>NUCLEOTIDE SEQUENCE</scope>
    <source>
        <strain evidence="3">Goon Nure</strain>
    </source>
</reference>
<name>A0A976MD38_THEOR</name>
<dbReference type="EMBL" id="CP056072">
    <property type="protein sequence ID" value="UKK02424.2"/>
    <property type="molecule type" value="Genomic_DNA"/>
</dbReference>
<feature type="compositionally biased region" description="Basic and acidic residues" evidence="1">
    <location>
        <begin position="270"/>
        <end position="282"/>
    </location>
</feature>